<name>V5IHA2_IXORI</name>
<evidence type="ECO:0000313" key="1">
    <source>
        <dbReference type="EMBL" id="JAB79176.1"/>
    </source>
</evidence>
<evidence type="ECO:0008006" key="2">
    <source>
        <dbReference type="Google" id="ProtNLM"/>
    </source>
</evidence>
<feature type="non-terminal residue" evidence="1">
    <location>
        <position position="1"/>
    </location>
</feature>
<reference evidence="1" key="1">
    <citation type="journal article" date="2015" name="Sci. Rep.">
        <title>Tissue- and time-dependent transcription in Ixodes ricinus salivary glands and midguts when blood feeding on the vertebrate host.</title>
        <authorList>
            <person name="Kotsyfakis M."/>
            <person name="Schwarz A."/>
            <person name="Erhart J."/>
            <person name="Ribeiro J.M."/>
        </authorList>
    </citation>
    <scope>NUCLEOTIDE SEQUENCE</scope>
    <source>
        <tissue evidence="1">Salivary gland and midgut</tissue>
    </source>
</reference>
<accession>V5IHA2</accession>
<dbReference type="EMBL" id="GANP01005292">
    <property type="protein sequence ID" value="JAB79176.1"/>
    <property type="molecule type" value="mRNA"/>
</dbReference>
<sequence length="143" mass="16254">LVYYLAGYVARKRILPRNCEACRDASLVRKDNIPDDLPADIAREWDMGGLLYPSLSLYTLIQAVENRLTEAFSKTRLHSKVVGSILREVGSGGLPRVGCDEHQDQLTESVVRFFCIARMHFLLKGLNQEENEKKCKRPKPCTM</sequence>
<protein>
    <recommendedName>
        <fullName evidence="2">Transposable element</fullName>
    </recommendedName>
</protein>
<dbReference type="AlphaFoldDB" id="V5IHA2"/>
<organism evidence="1">
    <name type="scientific">Ixodes ricinus</name>
    <name type="common">Common tick</name>
    <name type="synonym">Acarus ricinus</name>
    <dbReference type="NCBI Taxonomy" id="34613"/>
    <lineage>
        <taxon>Eukaryota</taxon>
        <taxon>Metazoa</taxon>
        <taxon>Ecdysozoa</taxon>
        <taxon>Arthropoda</taxon>
        <taxon>Chelicerata</taxon>
        <taxon>Arachnida</taxon>
        <taxon>Acari</taxon>
        <taxon>Parasitiformes</taxon>
        <taxon>Ixodida</taxon>
        <taxon>Ixodoidea</taxon>
        <taxon>Ixodidae</taxon>
        <taxon>Ixodinae</taxon>
        <taxon>Ixodes</taxon>
    </lineage>
</organism>
<proteinExistence type="evidence at transcript level"/>